<sequence>MSAANLIFIAGPTAGGKSAAALSIAQKLDGEIVNADAMQVYEDLRILTARPSVADEAVVPHHLYGHLDGDTRCSAGMWAESAAKVIKKIAARGKLPVIVGGTGLYFRALTEGLSPIPDVPASMREEAISRRETLGAEAFRAEVVAIDPPMARLPQGDSQRLLRAWEVHRATGKPLSFFQAMPRKPMIDGVAKRVVIAPERERLYASCDRRAEAMLEQGAIDEIRALLDRQLDPSLPLMKALGVAELTAFIQDEWDREMTLSQLQQNTRRFAKRQLTWFRNQTRDWPQVKDSAAAIDLIL</sequence>
<dbReference type="Pfam" id="PF01715">
    <property type="entry name" value="IPPT"/>
    <property type="match status" value="1"/>
</dbReference>
<comment type="function">
    <text evidence="2 10 12">Catalyzes the transfer of a dimethylallyl group onto the adenine at position 37 in tRNAs that read codons beginning with uridine, leading to the formation of N6-(dimethylallyl)adenosine (i(6)A).</text>
</comment>
<proteinExistence type="inferred from homology"/>
<keyword evidence="7 10" id="KW-0067">ATP-binding</keyword>
<keyword evidence="8 10" id="KW-0460">Magnesium</keyword>
<keyword evidence="4 10" id="KW-0808">Transferase</keyword>
<gene>
    <name evidence="10 14" type="primary">miaA</name>
    <name evidence="14" type="ORF">ABFZ84_00745</name>
</gene>
<dbReference type="Gene3D" id="1.10.287.890">
    <property type="entry name" value="Crystal structure of tRNA isopentenylpyrophosphate transferase (bh2366) domain"/>
    <property type="match status" value="1"/>
</dbReference>
<protein>
    <recommendedName>
        <fullName evidence="10">tRNA dimethylallyltransferase</fullName>
        <ecNumber evidence="10">2.5.1.75</ecNumber>
    </recommendedName>
    <alternativeName>
        <fullName evidence="10">Dimethylallyl diphosphate:tRNA dimethylallyltransferase</fullName>
        <shortName evidence="10">DMAPP:tRNA dimethylallyltransferase</shortName>
        <shortName evidence="10">DMATase</shortName>
    </alternativeName>
    <alternativeName>
        <fullName evidence="10">Isopentenyl-diphosphate:tRNA isopentenyltransferase</fullName>
        <shortName evidence="10">IPP transferase</shortName>
        <shortName evidence="10">IPPT</shortName>
        <shortName evidence="10">IPTase</shortName>
    </alternativeName>
</protein>
<evidence type="ECO:0000256" key="10">
    <source>
        <dbReference type="HAMAP-Rule" id="MF_00185"/>
    </source>
</evidence>
<dbReference type="Proteomes" id="UP001560685">
    <property type="component" value="Unassembled WGS sequence"/>
</dbReference>
<evidence type="ECO:0000256" key="13">
    <source>
        <dbReference type="RuleBase" id="RU003785"/>
    </source>
</evidence>
<dbReference type="InterPro" id="IPR039657">
    <property type="entry name" value="Dimethylallyltransferase"/>
</dbReference>
<evidence type="ECO:0000256" key="2">
    <source>
        <dbReference type="ARBA" id="ARBA00003213"/>
    </source>
</evidence>
<feature type="site" description="Interaction with substrate tRNA" evidence="10">
    <location>
        <position position="131"/>
    </location>
</feature>
<dbReference type="EMBL" id="JBEHZE010000001">
    <property type="protein sequence ID" value="MEX6632064.1"/>
    <property type="molecule type" value="Genomic_DNA"/>
</dbReference>
<dbReference type="RefSeq" id="WP_369311773.1">
    <property type="nucleotide sequence ID" value="NZ_JBEHZE010000001.1"/>
</dbReference>
<dbReference type="GO" id="GO:0052381">
    <property type="term" value="F:tRNA dimethylallyltransferase activity"/>
    <property type="evidence" value="ECO:0007669"/>
    <property type="project" value="UniProtKB-EC"/>
</dbReference>
<dbReference type="EC" id="2.5.1.75" evidence="10"/>
<evidence type="ECO:0000256" key="7">
    <source>
        <dbReference type="ARBA" id="ARBA00022840"/>
    </source>
</evidence>
<comment type="caution">
    <text evidence="14">The sequence shown here is derived from an EMBL/GenBank/DDBJ whole genome shotgun (WGS) entry which is preliminary data.</text>
</comment>
<dbReference type="SUPFAM" id="SSF52540">
    <property type="entry name" value="P-loop containing nucleoside triphosphate hydrolases"/>
    <property type="match status" value="1"/>
</dbReference>
<accession>A0ABV3YZW6</accession>
<evidence type="ECO:0000256" key="4">
    <source>
        <dbReference type="ARBA" id="ARBA00022679"/>
    </source>
</evidence>
<dbReference type="Gene3D" id="1.10.20.140">
    <property type="match status" value="1"/>
</dbReference>
<evidence type="ECO:0000256" key="9">
    <source>
        <dbReference type="ARBA" id="ARBA00049563"/>
    </source>
</evidence>
<name>A0ABV3YZW6_9PROT</name>
<feature type="site" description="Interaction with substrate tRNA" evidence="10">
    <location>
        <position position="102"/>
    </location>
</feature>
<evidence type="ECO:0000256" key="8">
    <source>
        <dbReference type="ARBA" id="ARBA00022842"/>
    </source>
</evidence>
<feature type="binding site" evidence="10">
    <location>
        <begin position="13"/>
        <end position="18"/>
    </location>
    <ligand>
        <name>substrate</name>
    </ligand>
</feature>
<evidence type="ECO:0000256" key="6">
    <source>
        <dbReference type="ARBA" id="ARBA00022741"/>
    </source>
</evidence>
<evidence type="ECO:0000256" key="12">
    <source>
        <dbReference type="RuleBase" id="RU003784"/>
    </source>
</evidence>
<dbReference type="PANTHER" id="PTHR11088:SF60">
    <property type="entry name" value="TRNA DIMETHYLALLYLTRANSFERASE"/>
    <property type="match status" value="1"/>
</dbReference>
<keyword evidence="15" id="KW-1185">Reference proteome</keyword>
<comment type="similarity">
    <text evidence="3 10 13">Belongs to the IPP transferase family.</text>
</comment>
<comment type="caution">
    <text evidence="10">Lacks conserved residue(s) required for the propagation of feature annotation.</text>
</comment>
<comment type="catalytic activity">
    <reaction evidence="9 10 11">
        <text>adenosine(37) in tRNA + dimethylallyl diphosphate = N(6)-dimethylallyladenosine(37) in tRNA + diphosphate</text>
        <dbReference type="Rhea" id="RHEA:26482"/>
        <dbReference type="Rhea" id="RHEA-COMP:10162"/>
        <dbReference type="Rhea" id="RHEA-COMP:10375"/>
        <dbReference type="ChEBI" id="CHEBI:33019"/>
        <dbReference type="ChEBI" id="CHEBI:57623"/>
        <dbReference type="ChEBI" id="CHEBI:74411"/>
        <dbReference type="ChEBI" id="CHEBI:74415"/>
        <dbReference type="EC" id="2.5.1.75"/>
    </reaction>
</comment>
<comment type="subunit">
    <text evidence="10">Monomer.</text>
</comment>
<evidence type="ECO:0000313" key="15">
    <source>
        <dbReference type="Proteomes" id="UP001560685"/>
    </source>
</evidence>
<dbReference type="InterPro" id="IPR027417">
    <property type="entry name" value="P-loop_NTPase"/>
</dbReference>
<organism evidence="14 15">
    <name type="scientific">Hyphococcus lacteus</name>
    <dbReference type="NCBI Taxonomy" id="3143536"/>
    <lineage>
        <taxon>Bacteria</taxon>
        <taxon>Pseudomonadati</taxon>
        <taxon>Pseudomonadota</taxon>
        <taxon>Alphaproteobacteria</taxon>
        <taxon>Parvularculales</taxon>
        <taxon>Parvularculaceae</taxon>
        <taxon>Hyphococcus</taxon>
    </lineage>
</organism>
<evidence type="ECO:0000256" key="3">
    <source>
        <dbReference type="ARBA" id="ARBA00005842"/>
    </source>
</evidence>
<comment type="cofactor">
    <cofactor evidence="1 10">
        <name>Mg(2+)</name>
        <dbReference type="ChEBI" id="CHEBI:18420"/>
    </cofactor>
</comment>
<keyword evidence="5 10" id="KW-0819">tRNA processing</keyword>
<dbReference type="Gene3D" id="3.40.50.300">
    <property type="entry name" value="P-loop containing nucleotide triphosphate hydrolases"/>
    <property type="match status" value="1"/>
</dbReference>
<reference evidence="14 15" key="1">
    <citation type="submission" date="2024-05" db="EMBL/GenBank/DDBJ databases">
        <title>Three bacterial strains, DH-69, EH-24, and ECK-19 isolated from coastal sediments.</title>
        <authorList>
            <person name="Ye Y.-Q."/>
            <person name="Du Z.-J."/>
        </authorList>
    </citation>
    <scope>NUCLEOTIDE SEQUENCE [LARGE SCALE GENOMIC DNA]</scope>
    <source>
        <strain evidence="14 15">ECK-19</strain>
    </source>
</reference>
<dbReference type="InterPro" id="IPR018022">
    <property type="entry name" value="IPT"/>
</dbReference>
<evidence type="ECO:0000256" key="11">
    <source>
        <dbReference type="RuleBase" id="RU003783"/>
    </source>
</evidence>
<keyword evidence="6 10" id="KW-0547">Nucleotide-binding</keyword>
<feature type="binding site" evidence="10">
    <location>
        <begin position="11"/>
        <end position="18"/>
    </location>
    <ligand>
        <name>ATP</name>
        <dbReference type="ChEBI" id="CHEBI:30616"/>
    </ligand>
</feature>
<evidence type="ECO:0000256" key="1">
    <source>
        <dbReference type="ARBA" id="ARBA00001946"/>
    </source>
</evidence>
<evidence type="ECO:0000313" key="14">
    <source>
        <dbReference type="EMBL" id="MEX6632064.1"/>
    </source>
</evidence>
<evidence type="ECO:0000256" key="5">
    <source>
        <dbReference type="ARBA" id="ARBA00022694"/>
    </source>
</evidence>
<feature type="region of interest" description="Interaction with substrate tRNA" evidence="10">
    <location>
        <begin position="159"/>
        <end position="163"/>
    </location>
</feature>
<dbReference type="NCBIfam" id="TIGR00174">
    <property type="entry name" value="miaA"/>
    <property type="match status" value="1"/>
</dbReference>
<dbReference type="HAMAP" id="MF_00185">
    <property type="entry name" value="IPP_trans"/>
    <property type="match status" value="1"/>
</dbReference>
<dbReference type="PANTHER" id="PTHR11088">
    <property type="entry name" value="TRNA DIMETHYLALLYLTRANSFERASE"/>
    <property type="match status" value="1"/>
</dbReference>